<evidence type="ECO:0000313" key="1">
    <source>
        <dbReference type="EMBL" id="KAI9907712.1"/>
    </source>
</evidence>
<dbReference type="Proteomes" id="UP001163321">
    <property type="component" value="Chromosome 8"/>
</dbReference>
<keyword evidence="2" id="KW-1185">Reference proteome</keyword>
<accession>A0ACC0VN10</accession>
<comment type="caution">
    <text evidence="1">The sequence shown here is derived from an EMBL/GenBank/DDBJ whole genome shotgun (WGS) entry which is preliminary data.</text>
</comment>
<name>A0ACC0VN10_9STRA</name>
<gene>
    <name evidence="1" type="ORF">PsorP6_003434</name>
</gene>
<sequence>MVKKKGKSKRLTLHKKYKIARKVREHKRQERKAQKLHPHKKKKDPGIPNNWPFKEELLLQVEQARLAEIEAQRQAQAQRKEDRKKAKLQARLERSRGLHAVASPLSIELQGKKELKEAVKKADVVLIVLDARDPQGSRSLSLEDGLVAKGGKKVVLVLNKVDLVKVECAEKWVMYLRRFHPTIPVRALNAKISDTSKKTKDEKGQKALYERQQEISDMRDNGQVHPLRVLLDALASQSDKVVRVAVLGYPNVGKSTLINSIKRRQMVSVSSQPQSTKRTQEIQYGEKILLIDCPALDPAYSDASAAILRHGIANVFVDDPVPVVKSLIERGDATNLMQTLQIPVFLTHEDFLTKLALKRNLLRKGGDPDLLTVARTFLQNLGKGVYTTMCLPPVKSKSRFEPPNWYKQLDLTKLSDAETALYRSNPTGQKRILTFRATPILHRAGETTEYDLIMGELPENDGLTSEEEEDATMEEEDEDEEEHEMKE</sequence>
<protein>
    <submittedName>
        <fullName evidence="1">Uncharacterized protein</fullName>
    </submittedName>
</protein>
<evidence type="ECO:0000313" key="2">
    <source>
        <dbReference type="Proteomes" id="UP001163321"/>
    </source>
</evidence>
<organism evidence="1 2">
    <name type="scientific">Peronosclerospora sorghi</name>
    <dbReference type="NCBI Taxonomy" id="230839"/>
    <lineage>
        <taxon>Eukaryota</taxon>
        <taxon>Sar</taxon>
        <taxon>Stramenopiles</taxon>
        <taxon>Oomycota</taxon>
        <taxon>Peronosporomycetes</taxon>
        <taxon>Peronosporales</taxon>
        <taxon>Peronosporaceae</taxon>
        <taxon>Peronosclerospora</taxon>
    </lineage>
</organism>
<proteinExistence type="predicted"/>
<reference evidence="1 2" key="1">
    <citation type="journal article" date="2022" name="bioRxiv">
        <title>The genome of the oomycete Peronosclerospora sorghi, a cosmopolitan pathogen of maize and sorghum, is inflated with dispersed pseudogenes.</title>
        <authorList>
            <person name="Fletcher K."/>
            <person name="Martin F."/>
            <person name="Isakeit T."/>
            <person name="Cavanaugh K."/>
            <person name="Magill C."/>
            <person name="Michelmore R."/>
        </authorList>
    </citation>
    <scope>NUCLEOTIDE SEQUENCE [LARGE SCALE GENOMIC DNA]</scope>
    <source>
        <strain evidence="1">P6</strain>
    </source>
</reference>
<dbReference type="EMBL" id="CM047587">
    <property type="protein sequence ID" value="KAI9907712.1"/>
    <property type="molecule type" value="Genomic_DNA"/>
</dbReference>